<organism evidence="2 3">
    <name type="scientific">Rhynocoris fuscipes</name>
    <dbReference type="NCBI Taxonomy" id="488301"/>
    <lineage>
        <taxon>Eukaryota</taxon>
        <taxon>Metazoa</taxon>
        <taxon>Ecdysozoa</taxon>
        <taxon>Arthropoda</taxon>
        <taxon>Hexapoda</taxon>
        <taxon>Insecta</taxon>
        <taxon>Pterygota</taxon>
        <taxon>Neoptera</taxon>
        <taxon>Paraneoptera</taxon>
        <taxon>Hemiptera</taxon>
        <taxon>Heteroptera</taxon>
        <taxon>Panheteroptera</taxon>
        <taxon>Cimicomorpha</taxon>
        <taxon>Reduviidae</taxon>
        <taxon>Harpactorinae</taxon>
        <taxon>Harpactorini</taxon>
        <taxon>Rhynocoris</taxon>
    </lineage>
</organism>
<dbReference type="EMBL" id="JAPXFL010000010">
    <property type="protein sequence ID" value="KAK9500866.1"/>
    <property type="molecule type" value="Genomic_DNA"/>
</dbReference>
<gene>
    <name evidence="2" type="ORF">O3M35_002041</name>
</gene>
<keyword evidence="3" id="KW-1185">Reference proteome</keyword>
<evidence type="ECO:0000256" key="1">
    <source>
        <dbReference type="SAM" id="SignalP"/>
    </source>
</evidence>
<protein>
    <submittedName>
        <fullName evidence="2">Uncharacterized protein</fullName>
    </submittedName>
</protein>
<comment type="caution">
    <text evidence="2">The sequence shown here is derived from an EMBL/GenBank/DDBJ whole genome shotgun (WGS) entry which is preliminary data.</text>
</comment>
<evidence type="ECO:0000313" key="2">
    <source>
        <dbReference type="EMBL" id="KAK9500866.1"/>
    </source>
</evidence>
<dbReference type="Gene3D" id="2.10.80.20">
    <property type="match status" value="1"/>
</dbReference>
<dbReference type="InterPro" id="IPR053741">
    <property type="entry name" value="Ser_Fungal_Prot_Inhib_sf"/>
</dbReference>
<reference evidence="2 3" key="1">
    <citation type="submission" date="2022-12" db="EMBL/GenBank/DDBJ databases">
        <title>Chromosome-level genome assembly of true bugs.</title>
        <authorList>
            <person name="Ma L."/>
            <person name="Li H."/>
        </authorList>
    </citation>
    <scope>NUCLEOTIDE SEQUENCE [LARGE SCALE GENOMIC DNA]</scope>
    <source>
        <strain evidence="2">Lab_2022b</strain>
    </source>
</reference>
<keyword evidence="1" id="KW-0732">Signal</keyword>
<feature type="signal peptide" evidence="1">
    <location>
        <begin position="1"/>
        <end position="20"/>
    </location>
</feature>
<proteinExistence type="predicted"/>
<sequence length="104" mass="11708">MKFLTSMLFGIILLVAIAEAIVCPRDYCSRVTCPNLEETCKENIVPHSSFCGCCPTCVTYIEPNGFCLNLQIKIQVTTPLGYMRRRCAPGYSCVNNRCQQDKFL</sequence>
<feature type="chain" id="PRO_5043979539" evidence="1">
    <location>
        <begin position="21"/>
        <end position="104"/>
    </location>
</feature>
<accession>A0AAW1CQS1</accession>
<name>A0AAW1CQS1_9HEMI</name>
<dbReference type="AlphaFoldDB" id="A0AAW1CQS1"/>
<evidence type="ECO:0000313" key="3">
    <source>
        <dbReference type="Proteomes" id="UP001461498"/>
    </source>
</evidence>
<dbReference type="Proteomes" id="UP001461498">
    <property type="component" value="Unassembled WGS sequence"/>
</dbReference>